<dbReference type="Pfam" id="PF02417">
    <property type="entry name" value="Chromate_transp"/>
    <property type="match status" value="2"/>
</dbReference>
<accession>A0A7V6A5T7</accession>
<keyword evidence="4 7" id="KW-0812">Transmembrane</keyword>
<dbReference type="EMBL" id="DTGR01000215">
    <property type="protein sequence ID" value="HHS30817.1"/>
    <property type="molecule type" value="Genomic_DNA"/>
</dbReference>
<evidence type="ECO:0000256" key="6">
    <source>
        <dbReference type="ARBA" id="ARBA00023136"/>
    </source>
</evidence>
<evidence type="ECO:0000256" key="2">
    <source>
        <dbReference type="ARBA" id="ARBA00005262"/>
    </source>
</evidence>
<dbReference type="NCBIfam" id="TIGR00937">
    <property type="entry name" value="2A51"/>
    <property type="match status" value="1"/>
</dbReference>
<feature type="transmembrane region" description="Helical" evidence="7">
    <location>
        <begin position="37"/>
        <end position="55"/>
    </location>
</feature>
<comment type="subcellular location">
    <subcellularLocation>
        <location evidence="1">Cell membrane</location>
        <topology evidence="1">Multi-pass membrane protein</topology>
    </subcellularLocation>
</comment>
<dbReference type="InterPro" id="IPR014047">
    <property type="entry name" value="Chr_Tranpt_l_chain"/>
</dbReference>
<organism evidence="8">
    <name type="scientific">Desulfobacca acetoxidans</name>
    <dbReference type="NCBI Taxonomy" id="60893"/>
    <lineage>
        <taxon>Bacteria</taxon>
        <taxon>Pseudomonadati</taxon>
        <taxon>Thermodesulfobacteriota</taxon>
        <taxon>Desulfobaccia</taxon>
        <taxon>Desulfobaccales</taxon>
        <taxon>Desulfobaccaceae</taxon>
        <taxon>Desulfobacca</taxon>
    </lineage>
</organism>
<dbReference type="InterPro" id="IPR003370">
    <property type="entry name" value="Chromate_transpt"/>
</dbReference>
<name>A0A7V6A5T7_9BACT</name>
<gene>
    <name evidence="8" type="primary">chrA</name>
    <name evidence="8" type="ORF">ENV52_14085</name>
</gene>
<evidence type="ECO:0000256" key="7">
    <source>
        <dbReference type="SAM" id="Phobius"/>
    </source>
</evidence>
<feature type="transmembrane region" description="Helical" evidence="7">
    <location>
        <begin position="99"/>
        <end position="124"/>
    </location>
</feature>
<feature type="transmembrane region" description="Helical" evidence="7">
    <location>
        <begin position="71"/>
        <end position="92"/>
    </location>
</feature>
<dbReference type="PANTHER" id="PTHR43663">
    <property type="entry name" value="CHROMATE TRANSPORT PROTEIN-RELATED"/>
    <property type="match status" value="1"/>
</dbReference>
<feature type="transmembrane region" description="Helical" evidence="7">
    <location>
        <begin position="383"/>
        <end position="400"/>
    </location>
</feature>
<feature type="transmembrane region" description="Helical" evidence="7">
    <location>
        <begin position="322"/>
        <end position="345"/>
    </location>
</feature>
<dbReference type="PANTHER" id="PTHR43663:SF1">
    <property type="entry name" value="CHROMATE TRANSPORTER"/>
    <property type="match status" value="1"/>
</dbReference>
<keyword evidence="6 7" id="KW-0472">Membrane</keyword>
<comment type="caution">
    <text evidence="8">The sequence shown here is derived from an EMBL/GenBank/DDBJ whole genome shotgun (WGS) entry which is preliminary data.</text>
</comment>
<feature type="transmembrane region" description="Helical" evidence="7">
    <location>
        <begin position="253"/>
        <end position="276"/>
    </location>
</feature>
<feature type="transmembrane region" description="Helical" evidence="7">
    <location>
        <begin position="357"/>
        <end position="377"/>
    </location>
</feature>
<keyword evidence="5 7" id="KW-1133">Transmembrane helix</keyword>
<reference evidence="8" key="1">
    <citation type="journal article" date="2020" name="mSystems">
        <title>Genome- and Community-Level Interaction Insights into Carbon Utilization and Element Cycling Functions of Hydrothermarchaeota in Hydrothermal Sediment.</title>
        <authorList>
            <person name="Zhou Z."/>
            <person name="Liu Y."/>
            <person name="Xu W."/>
            <person name="Pan J."/>
            <person name="Luo Z.H."/>
            <person name="Li M."/>
        </authorList>
    </citation>
    <scope>NUCLEOTIDE SEQUENCE [LARGE SCALE GENOMIC DNA]</scope>
    <source>
        <strain evidence="8">SpSt-767</strain>
    </source>
</reference>
<comment type="similarity">
    <text evidence="2">Belongs to the chromate ion transporter (CHR) (TC 2.A.51) family.</text>
</comment>
<feature type="transmembrane region" description="Helical" evidence="7">
    <location>
        <begin position="407"/>
        <end position="424"/>
    </location>
</feature>
<sequence>MRPQHRERGEHVPMEKTETPNAAKNHEITLWQMALELLKIGAMGFGGGMAVIALMETDCVKKRSCVEVDDFLHGVGLGQILGPFAVNAAIFIGCRMFGLLGGLIGAVSFLLPSIVLVIILSWLYVTFHHIPSLQGALVGLGPVVIALILSAAWSMGRKKMQSVVGAVIAAATCLAGVLHLNPVWTLLGAGLAGLALKLGAPQDQKPGKPGTQPGILAAGATVKIPAPAASPPAVAGPLSGGALGLAGAAGLLYLGWIFFKVGLVFFGGGFVLIPVLNHQLVSDLGWLTPQQFIDGVAISQLTPGPVAVLATFAGYLRAGVPGALVATGALFTPAMVLMLLLSTFYERLRTKRFAQDFLAGVEPAVIGLIVAAAITLAPGSMSLARPVSIGLGILALVLLVRFRWHPAFVLLIGAVAGIMRPGLLQ</sequence>
<dbReference type="InterPro" id="IPR052518">
    <property type="entry name" value="CHR_Transporter"/>
</dbReference>
<evidence type="ECO:0000256" key="4">
    <source>
        <dbReference type="ARBA" id="ARBA00022692"/>
    </source>
</evidence>
<keyword evidence="3" id="KW-1003">Cell membrane</keyword>
<dbReference type="PIRSF" id="PIRSF004810">
    <property type="entry name" value="ChrA"/>
    <property type="match status" value="1"/>
</dbReference>
<evidence type="ECO:0000256" key="1">
    <source>
        <dbReference type="ARBA" id="ARBA00004651"/>
    </source>
</evidence>
<feature type="transmembrane region" description="Helical" evidence="7">
    <location>
        <begin position="163"/>
        <end position="184"/>
    </location>
</feature>
<evidence type="ECO:0000256" key="5">
    <source>
        <dbReference type="ARBA" id="ARBA00022989"/>
    </source>
</evidence>
<evidence type="ECO:0000313" key="8">
    <source>
        <dbReference type="EMBL" id="HHS30817.1"/>
    </source>
</evidence>
<protein>
    <submittedName>
        <fullName evidence="8">Chromate efflux transporter</fullName>
    </submittedName>
</protein>
<evidence type="ECO:0000256" key="3">
    <source>
        <dbReference type="ARBA" id="ARBA00022475"/>
    </source>
</evidence>
<dbReference type="GO" id="GO:0015109">
    <property type="term" value="F:chromate transmembrane transporter activity"/>
    <property type="evidence" value="ECO:0007669"/>
    <property type="project" value="InterPro"/>
</dbReference>
<dbReference type="AlphaFoldDB" id="A0A7V6A5T7"/>
<feature type="transmembrane region" description="Helical" evidence="7">
    <location>
        <begin position="136"/>
        <end position="156"/>
    </location>
</feature>
<proteinExistence type="inferred from homology"/>
<dbReference type="GO" id="GO:0005886">
    <property type="term" value="C:plasma membrane"/>
    <property type="evidence" value="ECO:0007669"/>
    <property type="project" value="UniProtKB-SubCell"/>
</dbReference>